<sequence>MTGPEEALRAAGLLSAGTAVALAWSTPATGPRTWCSGRLAGRPVDPATPFYVASVTKQLVGVLAAQQVGAGRLDPDVPVRSLLPRLPAWAADVGVRHLLHHTSGLPGTDRVLMAAGVGEAELTNADVLDALAALDGPEAPPGRAFAYSNVGYVVLAEALVALTATELPVLARRQVLAPLGLAGGLGPGPAGTPSGRRPPRTLGDGGWWTGAADLLRWLEALDAGRLGADVSARVRTPGRLDDGRPLTYGWGVTVHADGTLTHGGSWPGWTAKTVRHPATRTALALLTTSDDADAVSRVALALHAQLVAGASSQASSRSSSVRRPDAP</sequence>
<evidence type="ECO:0000313" key="3">
    <source>
        <dbReference type="Proteomes" id="UP000758168"/>
    </source>
</evidence>
<dbReference type="SUPFAM" id="SSF56601">
    <property type="entry name" value="beta-lactamase/transpeptidase-like"/>
    <property type="match status" value="1"/>
</dbReference>
<dbReference type="Proteomes" id="UP000758168">
    <property type="component" value="Unassembled WGS sequence"/>
</dbReference>
<evidence type="ECO:0000259" key="1">
    <source>
        <dbReference type="Pfam" id="PF00144"/>
    </source>
</evidence>
<reference evidence="2 3" key="1">
    <citation type="submission" date="2021-03" db="EMBL/GenBank/DDBJ databases">
        <title>Sequencing the genomes of 1000 actinobacteria strains.</title>
        <authorList>
            <person name="Klenk H.-P."/>
        </authorList>
    </citation>
    <scope>NUCLEOTIDE SEQUENCE [LARGE SCALE GENOMIC DNA]</scope>
    <source>
        <strain evidence="2 3">DSM 12936</strain>
    </source>
</reference>
<evidence type="ECO:0000313" key="2">
    <source>
        <dbReference type="EMBL" id="MBP2415219.1"/>
    </source>
</evidence>
<proteinExistence type="predicted"/>
<dbReference type="PANTHER" id="PTHR46825">
    <property type="entry name" value="D-ALANYL-D-ALANINE-CARBOXYPEPTIDASE/ENDOPEPTIDASE AMPH"/>
    <property type="match status" value="1"/>
</dbReference>
<dbReference type="RefSeq" id="WP_210052054.1">
    <property type="nucleotide sequence ID" value="NZ_BAAAMH010000008.1"/>
</dbReference>
<dbReference type="Gene3D" id="3.40.710.10">
    <property type="entry name" value="DD-peptidase/beta-lactamase superfamily"/>
    <property type="match status" value="1"/>
</dbReference>
<gene>
    <name evidence="2" type="ORF">JOF54_000141</name>
</gene>
<feature type="domain" description="Beta-lactamase-related" evidence="1">
    <location>
        <begin position="39"/>
        <end position="300"/>
    </location>
</feature>
<accession>A0ABS4Z2K9</accession>
<dbReference type="Pfam" id="PF00144">
    <property type="entry name" value="Beta-lactamase"/>
    <property type="match status" value="1"/>
</dbReference>
<protein>
    <submittedName>
        <fullName evidence="2">CubicO group peptidase (Beta-lactamase class C family)</fullName>
    </submittedName>
</protein>
<name>A0ABS4Z2K9_9ACTN</name>
<dbReference type="EMBL" id="JAGIOB010000001">
    <property type="protein sequence ID" value="MBP2415219.1"/>
    <property type="molecule type" value="Genomic_DNA"/>
</dbReference>
<dbReference type="InterPro" id="IPR001466">
    <property type="entry name" value="Beta-lactam-related"/>
</dbReference>
<dbReference type="PANTHER" id="PTHR46825:SF7">
    <property type="entry name" value="D-ALANYL-D-ALANINE CARBOXYPEPTIDASE"/>
    <property type="match status" value="1"/>
</dbReference>
<comment type="caution">
    <text evidence="2">The sequence shown here is derived from an EMBL/GenBank/DDBJ whole genome shotgun (WGS) entry which is preliminary data.</text>
</comment>
<dbReference type="InterPro" id="IPR050491">
    <property type="entry name" value="AmpC-like"/>
</dbReference>
<keyword evidence="3" id="KW-1185">Reference proteome</keyword>
<dbReference type="InterPro" id="IPR012338">
    <property type="entry name" value="Beta-lactam/transpept-like"/>
</dbReference>
<organism evidence="2 3">
    <name type="scientific">Microlunatus capsulatus</name>
    <dbReference type="NCBI Taxonomy" id="99117"/>
    <lineage>
        <taxon>Bacteria</taxon>
        <taxon>Bacillati</taxon>
        <taxon>Actinomycetota</taxon>
        <taxon>Actinomycetes</taxon>
        <taxon>Propionibacteriales</taxon>
        <taxon>Propionibacteriaceae</taxon>
        <taxon>Microlunatus</taxon>
    </lineage>
</organism>